<proteinExistence type="inferred from homology"/>
<evidence type="ECO:0000256" key="2">
    <source>
        <dbReference type="ARBA" id="ARBA00009610"/>
    </source>
</evidence>
<gene>
    <name evidence="5" type="ORF">BpHYR1_034187</name>
</gene>
<comment type="pathway">
    <text evidence="1">Glycolipid biosynthesis; glycosylphosphatidylinositol-anchor biosynthesis.</text>
</comment>
<dbReference type="EC" id="2.4.1.198" evidence="5"/>
<evidence type="ECO:0000259" key="4">
    <source>
        <dbReference type="Pfam" id="PF10181"/>
    </source>
</evidence>
<dbReference type="PANTHER" id="PTHR15231">
    <property type="entry name" value="PHOSPHATIDYLINOSITOL N-ACETYLGLUCOSAMINYLTRANSFERASE SUBUNIT H"/>
    <property type="match status" value="1"/>
</dbReference>
<reference evidence="5 6" key="1">
    <citation type="journal article" date="2018" name="Sci. Rep.">
        <title>Genomic signatures of local adaptation to the degree of environmental predictability in rotifers.</title>
        <authorList>
            <person name="Franch-Gras L."/>
            <person name="Hahn C."/>
            <person name="Garcia-Roger E.M."/>
            <person name="Carmona M.J."/>
            <person name="Serra M."/>
            <person name="Gomez A."/>
        </authorList>
    </citation>
    <scope>NUCLEOTIDE SEQUENCE [LARGE SCALE GENOMIC DNA]</scope>
    <source>
        <strain evidence="5">HYR1</strain>
    </source>
</reference>
<keyword evidence="5" id="KW-0808">Transferase</keyword>
<feature type="transmembrane region" description="Helical" evidence="3">
    <location>
        <begin position="60"/>
        <end position="76"/>
    </location>
</feature>
<feature type="domain" description="Phosphatidylinositol N-acetylglucosaminyltransferase subunit H conserved" evidence="4">
    <location>
        <begin position="85"/>
        <end position="149"/>
    </location>
</feature>
<dbReference type="STRING" id="10195.A0A3M7RV93"/>
<dbReference type="InterPro" id="IPR044215">
    <property type="entry name" value="PIG-H"/>
</dbReference>
<keyword evidence="3" id="KW-1133">Transmembrane helix</keyword>
<dbReference type="GO" id="GO:0006506">
    <property type="term" value="P:GPI anchor biosynthetic process"/>
    <property type="evidence" value="ECO:0007669"/>
    <property type="project" value="UniProtKB-UniPathway"/>
</dbReference>
<dbReference type="UniPathway" id="UPA00196"/>
<keyword evidence="6" id="KW-1185">Reference proteome</keyword>
<dbReference type="Pfam" id="PF10181">
    <property type="entry name" value="PIG-H"/>
    <property type="match status" value="1"/>
</dbReference>
<evidence type="ECO:0000313" key="5">
    <source>
        <dbReference type="EMBL" id="RNA27436.1"/>
    </source>
</evidence>
<keyword evidence="3" id="KW-0472">Membrane</keyword>
<sequence>MLETESYNYEKIIFTKKIDGVCTKFQIKKPNFKLINFIFKHSLTIIVLFIVSFYTLNFNIALIFTIIFLLYTYVKLNSIVIKEELFFIPSIGVQELSIHGTGRKDIKFYAHSQIKDLVITESVSTLRVIFYLCLICQNEQKKSRLQPLFIGTKPKLDVLRQIYKETNHYFK</sequence>
<dbReference type="OrthoDB" id="6256716at2759"/>
<comment type="caution">
    <text evidence="5">The sequence shown here is derived from an EMBL/GenBank/DDBJ whole genome shotgun (WGS) entry which is preliminary data.</text>
</comment>
<name>A0A3M7RV93_BRAPC</name>
<organism evidence="5 6">
    <name type="scientific">Brachionus plicatilis</name>
    <name type="common">Marine rotifer</name>
    <name type="synonym">Brachionus muelleri</name>
    <dbReference type="NCBI Taxonomy" id="10195"/>
    <lineage>
        <taxon>Eukaryota</taxon>
        <taxon>Metazoa</taxon>
        <taxon>Spiralia</taxon>
        <taxon>Gnathifera</taxon>
        <taxon>Rotifera</taxon>
        <taxon>Eurotatoria</taxon>
        <taxon>Monogononta</taxon>
        <taxon>Pseudotrocha</taxon>
        <taxon>Ploima</taxon>
        <taxon>Brachionidae</taxon>
        <taxon>Brachionus</taxon>
    </lineage>
</organism>
<evidence type="ECO:0000256" key="3">
    <source>
        <dbReference type="SAM" id="Phobius"/>
    </source>
</evidence>
<dbReference type="PANTHER" id="PTHR15231:SF1">
    <property type="entry name" value="PHOSPHATIDYLINOSITOL N-ACETYLGLUCOSAMINYLTRANSFERASE SUBUNIT H"/>
    <property type="match status" value="1"/>
</dbReference>
<dbReference type="GO" id="GO:0000506">
    <property type="term" value="C:glycosylphosphatidylinositol-N-acetylglucosaminyltransferase (GPI-GnT) complex"/>
    <property type="evidence" value="ECO:0007669"/>
    <property type="project" value="InterPro"/>
</dbReference>
<comment type="similarity">
    <text evidence="2">Belongs to the PIGH family.</text>
</comment>
<dbReference type="AlphaFoldDB" id="A0A3M7RV93"/>
<keyword evidence="5" id="KW-0328">Glycosyltransferase</keyword>
<feature type="transmembrane region" description="Helical" evidence="3">
    <location>
        <begin position="34"/>
        <end position="54"/>
    </location>
</feature>
<accession>A0A3M7RV93</accession>
<dbReference type="InterPro" id="IPR019328">
    <property type="entry name" value="PIGH-H_dom"/>
</dbReference>
<dbReference type="GO" id="GO:0017176">
    <property type="term" value="F:phosphatidylinositol N-acetylglucosaminyltransferase activity"/>
    <property type="evidence" value="ECO:0007669"/>
    <property type="project" value="UniProtKB-EC"/>
</dbReference>
<dbReference type="Proteomes" id="UP000276133">
    <property type="component" value="Unassembled WGS sequence"/>
</dbReference>
<dbReference type="EMBL" id="REGN01002542">
    <property type="protein sequence ID" value="RNA27436.1"/>
    <property type="molecule type" value="Genomic_DNA"/>
</dbReference>
<protein>
    <submittedName>
        <fullName evidence="5">Phosphatidylinositol N-acetylglucosaminyltransferase subunit H</fullName>
        <ecNumber evidence="5">2.4.1.198</ecNumber>
    </submittedName>
</protein>
<evidence type="ECO:0000313" key="6">
    <source>
        <dbReference type="Proteomes" id="UP000276133"/>
    </source>
</evidence>
<evidence type="ECO:0000256" key="1">
    <source>
        <dbReference type="ARBA" id="ARBA00004687"/>
    </source>
</evidence>
<keyword evidence="3" id="KW-0812">Transmembrane</keyword>